<sequence length="562" mass="61171">MYFGMKYFRVSQSPFNSSMLRFSRGCGAVHPFRSICLIWARFVTVVFIGVLCFIAAPTTHMAYAGEPAKQDVSSATSTIGISSADLDADELSAALDSYLSRNVDCTHEPGVAVAVVTSQGVAYMRMFGTCESAGDAFYIGSLSKSMCAVAIMQLVEQGKIDLDAPASDYAPEYLISPEVSVRMLLNQTSGFGYYESLNEATVGDSFGEFSYANANYDLLGRIVEHVSGESYSAYMAKHVFAPLNMVDSSAQGLRTNDVLGEYDSNTFGGINDDDPDDAATYSDSRNVLGHRNYFGRYIQDDFQHAENDDAWGGPSSGYVSSSIRDMANYLQMYLGGGKNVLDYDSVMQMFMSRVPDPDGDSYYGMGWTSYDDDGELVFCHDGDVETNVASMAILPDRDIGVVVLGDGYDSVAGNSLFFNLANGVLDVAMGNNAVDLDEAEYDEAHAEANAEWVHFWLICALPLLFVPVWCWVARLLMRKTGETVVLAAAIADIALFACVFIWAIDFPRNMGTPWRDVSTFDPSIALGLYIGFGLFVAAAVARVIAAIVIARGSRKRQSHAPE</sequence>
<evidence type="ECO:0000313" key="3">
    <source>
        <dbReference type="EMBL" id="RDB58688.1"/>
    </source>
</evidence>
<evidence type="ECO:0000256" key="1">
    <source>
        <dbReference type="SAM" id="Phobius"/>
    </source>
</evidence>
<dbReference type="InterPro" id="IPR050789">
    <property type="entry name" value="Diverse_Enzym_Activities"/>
</dbReference>
<dbReference type="Pfam" id="PF00144">
    <property type="entry name" value="Beta-lactamase"/>
    <property type="match status" value="1"/>
</dbReference>
<keyword evidence="1" id="KW-0472">Membrane</keyword>
<accession>A0A369LKW7</accession>
<feature type="transmembrane region" description="Helical" evidence="1">
    <location>
        <begin position="452"/>
        <end position="472"/>
    </location>
</feature>
<dbReference type="EMBL" id="PPTO01000007">
    <property type="protein sequence ID" value="RDB58688.1"/>
    <property type="molecule type" value="Genomic_DNA"/>
</dbReference>
<dbReference type="AlphaFoldDB" id="A0A369LKW7"/>
<evidence type="ECO:0000313" key="4">
    <source>
        <dbReference type="Proteomes" id="UP000253975"/>
    </source>
</evidence>
<feature type="domain" description="Beta-lactamase-related" evidence="2">
    <location>
        <begin position="101"/>
        <end position="404"/>
    </location>
</feature>
<keyword evidence="1" id="KW-0812">Transmembrane</keyword>
<dbReference type="PANTHER" id="PTHR43283:SF18">
    <property type="match status" value="1"/>
</dbReference>
<dbReference type="SUPFAM" id="SSF56601">
    <property type="entry name" value="beta-lactamase/transpeptidase-like"/>
    <property type="match status" value="1"/>
</dbReference>
<name>A0A369LKW7_9ACTN</name>
<feature type="transmembrane region" description="Helical" evidence="1">
    <location>
        <begin position="38"/>
        <end position="56"/>
    </location>
</feature>
<gene>
    <name evidence="3" type="ORF">C1881_05255</name>
</gene>
<keyword evidence="3" id="KW-0378">Hydrolase</keyword>
<reference evidence="3 4" key="1">
    <citation type="journal article" date="2018" name="Elife">
        <title>Discovery and characterization of a prevalent human gut bacterial enzyme sufficient for the inactivation of a family of plant toxins.</title>
        <authorList>
            <person name="Koppel N."/>
            <person name="Bisanz J.E."/>
            <person name="Pandelia M.E."/>
            <person name="Turnbaugh P.J."/>
            <person name="Balskus E.P."/>
        </authorList>
    </citation>
    <scope>NUCLEOTIDE SEQUENCE [LARGE SCALE GENOMIC DNA]</scope>
    <source>
        <strain evidence="3 4">OB21 GAM31</strain>
    </source>
</reference>
<dbReference type="PANTHER" id="PTHR43283">
    <property type="entry name" value="BETA-LACTAMASE-RELATED"/>
    <property type="match status" value="1"/>
</dbReference>
<comment type="caution">
    <text evidence="3">The sequence shown here is derived from an EMBL/GenBank/DDBJ whole genome shotgun (WGS) entry which is preliminary data.</text>
</comment>
<dbReference type="Gene3D" id="3.40.710.10">
    <property type="entry name" value="DD-peptidase/beta-lactamase superfamily"/>
    <property type="match status" value="1"/>
</dbReference>
<proteinExistence type="predicted"/>
<dbReference type="InterPro" id="IPR001466">
    <property type="entry name" value="Beta-lactam-related"/>
</dbReference>
<organism evidence="3 4">
    <name type="scientific">Slackia isoflavoniconvertens</name>
    <dbReference type="NCBI Taxonomy" id="572010"/>
    <lineage>
        <taxon>Bacteria</taxon>
        <taxon>Bacillati</taxon>
        <taxon>Actinomycetota</taxon>
        <taxon>Coriobacteriia</taxon>
        <taxon>Eggerthellales</taxon>
        <taxon>Eggerthellaceae</taxon>
        <taxon>Slackia</taxon>
    </lineage>
</organism>
<feature type="transmembrane region" description="Helical" evidence="1">
    <location>
        <begin position="524"/>
        <end position="549"/>
    </location>
</feature>
<feature type="transmembrane region" description="Helical" evidence="1">
    <location>
        <begin position="484"/>
        <end position="504"/>
    </location>
</feature>
<dbReference type="InterPro" id="IPR012338">
    <property type="entry name" value="Beta-lactam/transpept-like"/>
</dbReference>
<protein>
    <submittedName>
        <fullName evidence="3">Serine hydrolase</fullName>
    </submittedName>
</protein>
<dbReference type="GO" id="GO:0016787">
    <property type="term" value="F:hydrolase activity"/>
    <property type="evidence" value="ECO:0007669"/>
    <property type="project" value="UniProtKB-KW"/>
</dbReference>
<evidence type="ECO:0000259" key="2">
    <source>
        <dbReference type="Pfam" id="PF00144"/>
    </source>
</evidence>
<dbReference type="Proteomes" id="UP000253975">
    <property type="component" value="Unassembled WGS sequence"/>
</dbReference>
<keyword evidence="1" id="KW-1133">Transmembrane helix</keyword>